<reference evidence="9 10" key="1">
    <citation type="journal article" date="2007" name="PLoS Genet.">
        <title>Patterns and implications of gene gain and loss in the evolution of Prochlorococcus.</title>
        <authorList>
            <person name="Kettler G.C."/>
            <person name="Martiny A.C."/>
            <person name="Huang K."/>
            <person name="Zucker J."/>
            <person name="Coleman M.L."/>
            <person name="Rodrigue S."/>
            <person name="Chen F."/>
            <person name="Lapidus A."/>
            <person name="Ferriera S."/>
            <person name="Johnson J."/>
            <person name="Steglich C."/>
            <person name="Church G.M."/>
            <person name="Richardson P."/>
            <person name="Chisholm S.W."/>
        </authorList>
    </citation>
    <scope>NUCLEOTIDE SEQUENCE [LARGE SCALE GENOMIC DNA]</scope>
    <source>
        <strain evidence="9 10">MIT 9303</strain>
    </source>
</reference>
<evidence type="ECO:0000256" key="6">
    <source>
        <dbReference type="ARBA" id="ARBA00023136"/>
    </source>
</evidence>
<dbReference type="Proteomes" id="UP000002274">
    <property type="component" value="Chromosome"/>
</dbReference>
<keyword evidence="5 7" id="KW-1133">Transmembrane helix</keyword>
<keyword evidence="4" id="KW-0677">Repeat</keyword>
<keyword evidence="2" id="KW-0813">Transport</keyword>
<feature type="transmembrane region" description="Helical" evidence="7">
    <location>
        <begin position="144"/>
        <end position="169"/>
    </location>
</feature>
<dbReference type="InterPro" id="IPR036721">
    <property type="entry name" value="RCK_C_sf"/>
</dbReference>
<dbReference type="InterPro" id="IPR051679">
    <property type="entry name" value="DASS-Related_Transporters"/>
</dbReference>
<dbReference type="GO" id="GO:0005886">
    <property type="term" value="C:plasma membrane"/>
    <property type="evidence" value="ECO:0007669"/>
    <property type="project" value="TreeGrafter"/>
</dbReference>
<dbReference type="KEGG" id="pmf:P9303_02561"/>
<dbReference type="BioCyc" id="PMAR59922:G1G80-246-MONOMER"/>
<feature type="transmembrane region" description="Helical" evidence="7">
    <location>
        <begin position="102"/>
        <end position="124"/>
    </location>
</feature>
<evidence type="ECO:0000313" key="10">
    <source>
        <dbReference type="Proteomes" id="UP000002274"/>
    </source>
</evidence>
<dbReference type="STRING" id="59922.P9303_02561"/>
<evidence type="ECO:0000259" key="8">
    <source>
        <dbReference type="PROSITE" id="PS51202"/>
    </source>
</evidence>
<dbReference type="InterPro" id="IPR006037">
    <property type="entry name" value="RCK_C"/>
</dbReference>
<name>A2C6A1_PROM3</name>
<evidence type="ECO:0000256" key="5">
    <source>
        <dbReference type="ARBA" id="ARBA00022989"/>
    </source>
</evidence>
<feature type="transmembrane region" description="Helical" evidence="7">
    <location>
        <begin position="181"/>
        <end position="203"/>
    </location>
</feature>
<evidence type="ECO:0000256" key="2">
    <source>
        <dbReference type="ARBA" id="ARBA00022448"/>
    </source>
</evidence>
<feature type="transmembrane region" description="Helical" evidence="7">
    <location>
        <begin position="498"/>
        <end position="514"/>
    </location>
</feature>
<evidence type="ECO:0000256" key="1">
    <source>
        <dbReference type="ARBA" id="ARBA00004141"/>
    </source>
</evidence>
<dbReference type="Gene3D" id="3.30.70.1450">
    <property type="entry name" value="Regulator of K+ conductance, C-terminal domain"/>
    <property type="match status" value="2"/>
</dbReference>
<gene>
    <name evidence="9" type="primary">citT</name>
    <name evidence="9" type="ordered locus">P9303_02561</name>
</gene>
<comment type="subcellular location">
    <subcellularLocation>
        <location evidence="1">Membrane</location>
        <topology evidence="1">Multi-pass membrane protein</topology>
    </subcellularLocation>
</comment>
<dbReference type="AlphaFoldDB" id="A2C6A1"/>
<evidence type="ECO:0000256" key="7">
    <source>
        <dbReference type="SAM" id="Phobius"/>
    </source>
</evidence>
<dbReference type="InterPro" id="IPR004680">
    <property type="entry name" value="Cit_transptr-like_dom"/>
</dbReference>
<dbReference type="RefSeq" id="WP_011824939.1">
    <property type="nucleotide sequence ID" value="NC_008820.1"/>
</dbReference>
<dbReference type="PROSITE" id="PS01271">
    <property type="entry name" value="NA_SULFATE"/>
    <property type="match status" value="1"/>
</dbReference>
<feature type="domain" description="RCK C-terminal" evidence="8">
    <location>
        <begin position="312"/>
        <end position="397"/>
    </location>
</feature>
<feature type="transmembrane region" description="Helical" evidence="7">
    <location>
        <begin position="12"/>
        <end position="32"/>
    </location>
</feature>
<dbReference type="GO" id="GO:0006813">
    <property type="term" value="P:potassium ion transport"/>
    <property type="evidence" value="ECO:0007669"/>
    <property type="project" value="InterPro"/>
</dbReference>
<feature type="transmembrane region" description="Helical" evidence="7">
    <location>
        <begin position="415"/>
        <end position="448"/>
    </location>
</feature>
<evidence type="ECO:0000313" key="9">
    <source>
        <dbReference type="EMBL" id="ABM77011.1"/>
    </source>
</evidence>
<dbReference type="Pfam" id="PF03600">
    <property type="entry name" value="CitMHS"/>
    <property type="match status" value="1"/>
</dbReference>
<feature type="transmembrane region" description="Helical" evidence="7">
    <location>
        <begin position="64"/>
        <end position="81"/>
    </location>
</feature>
<protein>
    <submittedName>
        <fullName evidence="9">Putative sodium/sulfate transporter, DASS family protein</fullName>
    </submittedName>
</protein>
<evidence type="ECO:0000256" key="4">
    <source>
        <dbReference type="ARBA" id="ARBA00022737"/>
    </source>
</evidence>
<dbReference type="EMBL" id="CP000554">
    <property type="protein sequence ID" value="ABM77011.1"/>
    <property type="molecule type" value="Genomic_DNA"/>
</dbReference>
<evidence type="ECO:0000256" key="3">
    <source>
        <dbReference type="ARBA" id="ARBA00022692"/>
    </source>
</evidence>
<dbReference type="Pfam" id="PF02080">
    <property type="entry name" value="TrkA_C"/>
    <property type="match status" value="2"/>
</dbReference>
<dbReference type="GO" id="GO:0008324">
    <property type="term" value="F:monoatomic cation transmembrane transporter activity"/>
    <property type="evidence" value="ECO:0007669"/>
    <property type="project" value="InterPro"/>
</dbReference>
<dbReference type="InterPro" id="IPR031312">
    <property type="entry name" value="Na/sul_symport_CS"/>
</dbReference>
<dbReference type="PANTHER" id="PTHR43652">
    <property type="entry name" value="BASIC AMINO ACID ANTIPORTER YFCC-RELATED"/>
    <property type="match status" value="1"/>
</dbReference>
<sequence length="606" mass="64915">MAVLSTAIQNPQALITLAVLLLAVVLFISGALAPELTGLLSMALLMATGVLTPQQALAGFGRPALITLMGLFAVSAALFRSGALDRVRELIASERIRSPRRLIALLGLVVAPISSVLPNTPVVASLLPVIEAWCHRRRISPSKVLLPLSFAALFGSTLTLLGSSVNLLVSDISEQLGNGSLELFSFTAIGVPIWLAGTTYLMLAPQALLPDRGSNSDELGDNKDQTGYFTEVTIPQNSQLVGQSLHNSRLQRRFDVDVLELQRGRERLLPPLADRRLEPGDRLLLRVTRADLLRLQQEHNVQLATRESIAPSSLSPSGLGEGQRTVEVLLPAGSTLAGASLRELRFRQRHNATVLALRRGQQTVQERLGQAVLREGDVLLLQAPLDSIRGLQASNDLLVLDQLENDLPTVRRKPLTIAIALAMLIMPTVTALPLVAAVLLAAVAMVAGGCLRPGELQRSIRLDVILLLGSLSSFSVAMQKTGLADALASSFETLLNDWSNYLALLVIFLVTTLLTQVMSPAASVALLVPVAIQLAPGLDLVPNALVFTVLFGASQSFLTPMGHQTNLMVFGPGRYRFLDVTRYGAGLTALMTVMIPGLILWHFGGS</sequence>
<keyword evidence="3 7" id="KW-0812">Transmembrane</keyword>
<accession>A2C6A1</accession>
<dbReference type="HOGENOM" id="CLU_005170_6_1_3"/>
<feature type="transmembrane region" description="Helical" evidence="7">
    <location>
        <begin position="544"/>
        <end position="562"/>
    </location>
</feature>
<dbReference type="PROSITE" id="PS51202">
    <property type="entry name" value="RCK_C"/>
    <property type="match status" value="2"/>
</dbReference>
<feature type="domain" description="RCK C-terminal" evidence="8">
    <location>
        <begin position="217"/>
        <end position="301"/>
    </location>
</feature>
<organism evidence="9 10">
    <name type="scientific">Prochlorococcus marinus (strain MIT 9303)</name>
    <dbReference type="NCBI Taxonomy" id="59922"/>
    <lineage>
        <taxon>Bacteria</taxon>
        <taxon>Bacillati</taxon>
        <taxon>Cyanobacteriota</taxon>
        <taxon>Cyanophyceae</taxon>
        <taxon>Synechococcales</taxon>
        <taxon>Prochlorococcaceae</taxon>
        <taxon>Prochlorococcus</taxon>
    </lineage>
</organism>
<feature type="transmembrane region" description="Helical" evidence="7">
    <location>
        <begin position="583"/>
        <end position="603"/>
    </location>
</feature>
<dbReference type="PANTHER" id="PTHR43652:SF2">
    <property type="entry name" value="BASIC AMINO ACID ANTIPORTER YFCC-RELATED"/>
    <property type="match status" value="1"/>
</dbReference>
<dbReference type="SUPFAM" id="SSF116726">
    <property type="entry name" value="TrkA C-terminal domain-like"/>
    <property type="match status" value="2"/>
</dbReference>
<proteinExistence type="predicted"/>
<keyword evidence="6 7" id="KW-0472">Membrane</keyword>